<dbReference type="AlphaFoldDB" id="A0AAD9PEL8"/>
<comment type="caution">
    <text evidence="3">The sequence shown here is derived from an EMBL/GenBank/DDBJ whole genome shotgun (WGS) entry which is preliminary data.</text>
</comment>
<feature type="compositionally biased region" description="Basic and acidic residues" evidence="1">
    <location>
        <begin position="440"/>
        <end position="455"/>
    </location>
</feature>
<dbReference type="EMBL" id="JAODUO010000016">
    <property type="protein sequence ID" value="KAK2193161.1"/>
    <property type="molecule type" value="Genomic_DNA"/>
</dbReference>
<keyword evidence="4" id="KW-1185">Reference proteome</keyword>
<name>A0AAD9PEL8_RIDPI</name>
<dbReference type="Proteomes" id="UP001209878">
    <property type="component" value="Unassembled WGS sequence"/>
</dbReference>
<keyword evidence="2" id="KW-1133">Transmembrane helix</keyword>
<reference evidence="3" key="1">
    <citation type="journal article" date="2023" name="Mol. Biol. Evol.">
        <title>Third-Generation Sequencing Reveals the Adaptive Role of the Epigenome in Three Deep-Sea Polychaetes.</title>
        <authorList>
            <person name="Perez M."/>
            <person name="Aroh O."/>
            <person name="Sun Y."/>
            <person name="Lan Y."/>
            <person name="Juniper S.K."/>
            <person name="Young C.R."/>
            <person name="Angers B."/>
            <person name="Qian P.Y."/>
        </authorList>
    </citation>
    <scope>NUCLEOTIDE SEQUENCE</scope>
    <source>
        <strain evidence="3">R07B-5</strain>
    </source>
</reference>
<evidence type="ECO:0000256" key="1">
    <source>
        <dbReference type="SAM" id="MobiDB-lite"/>
    </source>
</evidence>
<sequence length="735" mass="82863">MKRRRKLGLYGVVVGVCLSSLFWYATTPDDPYSIAEDDVHGVERIYPGDQSYGARKQVIYPTKKASPTATFINMLTDTAATARMYLKLTNKNVKGMYARDNIDGKPDDLPKKEAHVTVDRPRSAANQPVYGVQKTPHEVRRTRHSVSVQPTDPVRRFPVVPSINITSYVQGTNVVEYPTRPPQSRMKQVGKYNTQRTEHLSITSKQANKQHDIVVKRTAQVYETINLNADNSRKFAKILLPIKGRSNGSETSKNLEKYPTRPPQSRIKLYNKRTSQTHEDLLRTARQPNTDSEVEVRRTSPVNGNVNLNADNSRKFANVLVPIKGQSNANETSKKPKKYQTGPEQSKIKQYSQQATQPREDLLRTSKQPNIESEVEVKRTAVVNGKLDLNADNSRKFANIALPVKRQSNSSDTSKKLVEYPTRIPRSEVDAMFRLQARKEADTRARTTETREERAPTTSRGPAMLPGVRATGRRIRLGAGGTAAALEGENVVSMSVYGSAPRYMAGVMRNAELVRENFPGWKLRVYTEVPSDTPRYGVVPQTVLERLRALGTDIYFMDPREETIPPMMWRFLVADDMSVDRFIVRDADSRLTERDAAAVRAWVASGKPFNCIRDHPSHAQYAVSGGMWGGKPAPLKYILRKSWRELMRGSGKAYLQDMMFLIQVIWPKVEAHAYCSDSVSCDVWSNAHPFPVPRYGYDTVGQVVNEHEMGRIGDIQILRRAGENRKCSPKIADLT</sequence>
<feature type="compositionally biased region" description="Polar residues" evidence="1">
    <location>
        <begin position="300"/>
        <end position="309"/>
    </location>
</feature>
<proteinExistence type="predicted"/>
<feature type="region of interest" description="Disordered" evidence="1">
    <location>
        <begin position="287"/>
        <end position="309"/>
    </location>
</feature>
<evidence type="ECO:0000313" key="3">
    <source>
        <dbReference type="EMBL" id="KAK2193161.1"/>
    </source>
</evidence>
<feature type="region of interest" description="Disordered" evidence="1">
    <location>
        <begin position="327"/>
        <end position="361"/>
    </location>
</feature>
<feature type="region of interest" description="Disordered" evidence="1">
    <location>
        <begin position="440"/>
        <end position="466"/>
    </location>
</feature>
<evidence type="ECO:0000313" key="4">
    <source>
        <dbReference type="Proteomes" id="UP001209878"/>
    </source>
</evidence>
<feature type="compositionally biased region" description="Polar residues" evidence="1">
    <location>
        <begin position="342"/>
        <end position="357"/>
    </location>
</feature>
<feature type="transmembrane region" description="Helical" evidence="2">
    <location>
        <begin position="7"/>
        <end position="25"/>
    </location>
</feature>
<keyword evidence="2" id="KW-0472">Membrane</keyword>
<gene>
    <name evidence="3" type="ORF">NP493_14g03039</name>
</gene>
<evidence type="ECO:0000256" key="2">
    <source>
        <dbReference type="SAM" id="Phobius"/>
    </source>
</evidence>
<keyword evidence="2" id="KW-0812">Transmembrane</keyword>
<protein>
    <submittedName>
        <fullName evidence="3">Uncharacterized protein</fullName>
    </submittedName>
</protein>
<accession>A0AAD9PEL8</accession>
<organism evidence="3 4">
    <name type="scientific">Ridgeia piscesae</name>
    <name type="common">Tubeworm</name>
    <dbReference type="NCBI Taxonomy" id="27915"/>
    <lineage>
        <taxon>Eukaryota</taxon>
        <taxon>Metazoa</taxon>
        <taxon>Spiralia</taxon>
        <taxon>Lophotrochozoa</taxon>
        <taxon>Annelida</taxon>
        <taxon>Polychaeta</taxon>
        <taxon>Sedentaria</taxon>
        <taxon>Canalipalpata</taxon>
        <taxon>Sabellida</taxon>
        <taxon>Siboglinidae</taxon>
        <taxon>Ridgeia</taxon>
    </lineage>
</organism>